<dbReference type="InterPro" id="IPR000524">
    <property type="entry name" value="Tscrpt_reg_HTH_GntR"/>
</dbReference>
<dbReference type="Gene3D" id="1.10.10.10">
    <property type="entry name" value="Winged helix-like DNA-binding domain superfamily/Winged helix DNA-binding domain"/>
    <property type="match status" value="1"/>
</dbReference>
<dbReference type="GO" id="GO:0003700">
    <property type="term" value="F:DNA-binding transcription factor activity"/>
    <property type="evidence" value="ECO:0007669"/>
    <property type="project" value="InterPro"/>
</dbReference>
<evidence type="ECO:0000256" key="3">
    <source>
        <dbReference type="ARBA" id="ARBA00023163"/>
    </source>
</evidence>
<dbReference type="Pfam" id="PF07729">
    <property type="entry name" value="FCD"/>
    <property type="match status" value="1"/>
</dbReference>
<comment type="caution">
    <text evidence="5">The sequence shown here is derived from an EMBL/GenBank/DDBJ whole genome shotgun (WGS) entry which is preliminary data.</text>
</comment>
<dbReference type="SMART" id="SM00345">
    <property type="entry name" value="HTH_GNTR"/>
    <property type="match status" value="1"/>
</dbReference>
<keyword evidence="1" id="KW-0805">Transcription regulation</keyword>
<dbReference type="InterPro" id="IPR036388">
    <property type="entry name" value="WH-like_DNA-bd_sf"/>
</dbReference>
<proteinExistence type="predicted"/>
<dbReference type="PANTHER" id="PTHR43537:SF24">
    <property type="entry name" value="GLUCONATE OPERON TRANSCRIPTIONAL REPRESSOR"/>
    <property type="match status" value="1"/>
</dbReference>
<dbReference type="PANTHER" id="PTHR43537">
    <property type="entry name" value="TRANSCRIPTIONAL REGULATOR, GNTR FAMILY"/>
    <property type="match status" value="1"/>
</dbReference>
<dbReference type="AlphaFoldDB" id="Z9JWZ6"/>
<sequence>MSPQTSVLPSLQVSNLREQALQALREAIVMGGIAPGTHLAEVRLASELGISRGTLREALRQLQQEGLAVTDGRGRLHVRSLDARTIAGTFRVRAALEALAARTVADMPEAERAKALRQLDRALRTMRDAEEDDLPMLERLEADVEFHRTLCRVSDNEVLLQTWEQLAGVLRMSIMHAGAQRAKLNTSADKHQEVIDVIAEGPADLESRITAHILAVLGDFGVEG</sequence>
<evidence type="ECO:0000313" key="6">
    <source>
        <dbReference type="Proteomes" id="UP000023067"/>
    </source>
</evidence>
<dbReference type="eggNOG" id="COG1802">
    <property type="taxonomic scope" value="Bacteria"/>
</dbReference>
<dbReference type="EMBL" id="JDYK01000003">
    <property type="protein sequence ID" value="EWS82326.1"/>
    <property type="molecule type" value="Genomic_DNA"/>
</dbReference>
<dbReference type="HOGENOM" id="CLU_017584_5_5_11"/>
<accession>Z9JWZ6</accession>
<dbReference type="InterPro" id="IPR011711">
    <property type="entry name" value="GntR_C"/>
</dbReference>
<dbReference type="Proteomes" id="UP000023067">
    <property type="component" value="Unassembled WGS sequence"/>
</dbReference>
<dbReference type="Pfam" id="PF00392">
    <property type="entry name" value="GntR"/>
    <property type="match status" value="1"/>
</dbReference>
<keyword evidence="3" id="KW-0804">Transcription</keyword>
<reference evidence="5 6" key="1">
    <citation type="submission" date="2014-02" db="EMBL/GenBank/DDBJ databases">
        <title>Genome sequence of Brachybacterium phenoliresistens strain W13A50.</title>
        <authorList>
            <person name="Wang X."/>
        </authorList>
    </citation>
    <scope>NUCLEOTIDE SEQUENCE [LARGE SCALE GENOMIC DNA]</scope>
    <source>
        <strain evidence="5 6">W13A50</strain>
    </source>
</reference>
<dbReference type="SUPFAM" id="SSF46785">
    <property type="entry name" value="Winged helix' DNA-binding domain"/>
    <property type="match status" value="1"/>
</dbReference>
<organism evidence="5 6">
    <name type="scientific">Brachybacterium phenoliresistens</name>
    <dbReference type="NCBI Taxonomy" id="396014"/>
    <lineage>
        <taxon>Bacteria</taxon>
        <taxon>Bacillati</taxon>
        <taxon>Actinomycetota</taxon>
        <taxon>Actinomycetes</taxon>
        <taxon>Micrococcales</taxon>
        <taxon>Dermabacteraceae</taxon>
        <taxon>Brachybacterium</taxon>
    </lineage>
</organism>
<evidence type="ECO:0000256" key="1">
    <source>
        <dbReference type="ARBA" id="ARBA00023015"/>
    </source>
</evidence>
<name>Z9JWZ6_9MICO</name>
<dbReference type="RefSeq" id="WP_038370871.1">
    <property type="nucleotide sequence ID" value="NZ_KK069989.1"/>
</dbReference>
<dbReference type="STRING" id="396014.BF93_12005"/>
<dbReference type="PROSITE" id="PS50949">
    <property type="entry name" value="HTH_GNTR"/>
    <property type="match status" value="1"/>
</dbReference>
<dbReference type="PRINTS" id="PR00035">
    <property type="entry name" value="HTHGNTR"/>
</dbReference>
<evidence type="ECO:0000313" key="5">
    <source>
        <dbReference type="EMBL" id="EWS82326.1"/>
    </source>
</evidence>
<dbReference type="PATRIC" id="fig|396014.3.peg.907"/>
<protein>
    <submittedName>
        <fullName evidence="5">GntR family transcriptional regulator</fullName>
    </submittedName>
</protein>
<dbReference type="InterPro" id="IPR008920">
    <property type="entry name" value="TF_FadR/GntR_C"/>
</dbReference>
<evidence type="ECO:0000259" key="4">
    <source>
        <dbReference type="PROSITE" id="PS50949"/>
    </source>
</evidence>
<feature type="domain" description="HTH gntR-type" evidence="4">
    <location>
        <begin position="14"/>
        <end position="81"/>
    </location>
</feature>
<dbReference type="GO" id="GO:0003677">
    <property type="term" value="F:DNA binding"/>
    <property type="evidence" value="ECO:0007669"/>
    <property type="project" value="UniProtKB-KW"/>
</dbReference>
<dbReference type="Gene3D" id="1.20.120.530">
    <property type="entry name" value="GntR ligand-binding domain-like"/>
    <property type="match status" value="1"/>
</dbReference>
<gene>
    <name evidence="5" type="ORF">BF93_12005</name>
</gene>
<evidence type="ECO:0000256" key="2">
    <source>
        <dbReference type="ARBA" id="ARBA00023125"/>
    </source>
</evidence>
<dbReference type="InterPro" id="IPR036390">
    <property type="entry name" value="WH_DNA-bd_sf"/>
</dbReference>
<dbReference type="SUPFAM" id="SSF48008">
    <property type="entry name" value="GntR ligand-binding domain-like"/>
    <property type="match status" value="1"/>
</dbReference>
<dbReference type="OrthoDB" id="9816161at2"/>
<keyword evidence="6" id="KW-1185">Reference proteome</keyword>
<keyword evidence="2" id="KW-0238">DNA-binding</keyword>
<dbReference type="SMART" id="SM00895">
    <property type="entry name" value="FCD"/>
    <property type="match status" value="1"/>
</dbReference>